<dbReference type="InterPro" id="IPR000644">
    <property type="entry name" value="CBS_dom"/>
</dbReference>
<gene>
    <name evidence="5" type="ordered locus">Desti_2344</name>
</gene>
<dbReference type="RefSeq" id="WP_014810174.1">
    <property type="nucleotide sequence ID" value="NC_018025.1"/>
</dbReference>
<dbReference type="PANTHER" id="PTHR48108">
    <property type="entry name" value="CBS DOMAIN-CONTAINING PROTEIN CBSX2, CHLOROPLASTIC"/>
    <property type="match status" value="1"/>
</dbReference>
<dbReference type="Gene3D" id="2.60.120.10">
    <property type="entry name" value="Jelly Rolls"/>
    <property type="match status" value="1"/>
</dbReference>
<dbReference type="Gene3D" id="3.10.580.10">
    <property type="entry name" value="CBS-domain"/>
    <property type="match status" value="1"/>
</dbReference>
<dbReference type="SUPFAM" id="SSF54631">
    <property type="entry name" value="CBS-domain pair"/>
    <property type="match status" value="1"/>
</dbReference>
<organism evidence="5 6">
    <name type="scientific">Desulfomonile tiedjei (strain ATCC 49306 / DSM 6799 / DCB-1)</name>
    <dbReference type="NCBI Taxonomy" id="706587"/>
    <lineage>
        <taxon>Bacteria</taxon>
        <taxon>Pseudomonadati</taxon>
        <taxon>Thermodesulfobacteriota</taxon>
        <taxon>Desulfomonilia</taxon>
        <taxon>Desulfomonilales</taxon>
        <taxon>Desulfomonilaceae</taxon>
        <taxon>Desulfomonile</taxon>
    </lineage>
</organism>
<dbReference type="HOGENOM" id="CLU_027866_1_0_7"/>
<dbReference type="Pfam" id="PF00027">
    <property type="entry name" value="cNMP_binding"/>
    <property type="match status" value="1"/>
</dbReference>
<evidence type="ECO:0000259" key="4">
    <source>
        <dbReference type="PROSITE" id="PS51371"/>
    </source>
</evidence>
<evidence type="ECO:0000256" key="1">
    <source>
        <dbReference type="ARBA" id="ARBA00022737"/>
    </source>
</evidence>
<dbReference type="AlphaFoldDB" id="I4C640"/>
<dbReference type="InterPro" id="IPR000595">
    <property type="entry name" value="cNMP-bd_dom"/>
</dbReference>
<keyword evidence="2" id="KW-0129">CBS domain</keyword>
<dbReference type="InterPro" id="IPR046342">
    <property type="entry name" value="CBS_dom_sf"/>
</dbReference>
<evidence type="ECO:0000313" key="6">
    <source>
        <dbReference type="Proteomes" id="UP000006055"/>
    </source>
</evidence>
<evidence type="ECO:0000256" key="2">
    <source>
        <dbReference type="PROSITE-ProRule" id="PRU00703"/>
    </source>
</evidence>
<dbReference type="CDD" id="cd05401">
    <property type="entry name" value="NT_GlnE_GlnD_like"/>
    <property type="match status" value="1"/>
</dbReference>
<dbReference type="KEGG" id="dti:Desti_2344"/>
<dbReference type="OrthoDB" id="9808528at2"/>
<dbReference type="InterPro" id="IPR051462">
    <property type="entry name" value="CBS_domain-containing"/>
</dbReference>
<keyword evidence="6" id="KW-1185">Reference proteome</keyword>
<dbReference type="PANTHER" id="PTHR48108:SF34">
    <property type="entry name" value="CBS DOMAIN-CONTAINING PROTEIN YHCV"/>
    <property type="match status" value="1"/>
</dbReference>
<name>I4C640_DESTA</name>
<dbReference type="Pfam" id="PF03445">
    <property type="entry name" value="DUF294"/>
    <property type="match status" value="1"/>
</dbReference>
<dbReference type="SMART" id="SM00116">
    <property type="entry name" value="CBS"/>
    <property type="match status" value="2"/>
</dbReference>
<dbReference type="PROSITE" id="PS51371">
    <property type="entry name" value="CBS"/>
    <property type="match status" value="2"/>
</dbReference>
<dbReference type="InterPro" id="IPR014710">
    <property type="entry name" value="RmlC-like_jellyroll"/>
</dbReference>
<evidence type="ECO:0000259" key="3">
    <source>
        <dbReference type="PROSITE" id="PS50042"/>
    </source>
</evidence>
<dbReference type="PROSITE" id="PS50042">
    <property type="entry name" value="CNMP_BINDING_3"/>
    <property type="match status" value="1"/>
</dbReference>
<dbReference type="InterPro" id="IPR018490">
    <property type="entry name" value="cNMP-bd_dom_sf"/>
</dbReference>
<protein>
    <submittedName>
        <fullName evidence="5">Putative signal-transduction protein containing cAMP-binding and CBS domains</fullName>
    </submittedName>
</protein>
<dbReference type="GO" id="GO:0008773">
    <property type="term" value="F:[protein-PII] uridylyltransferase activity"/>
    <property type="evidence" value="ECO:0007669"/>
    <property type="project" value="InterPro"/>
</dbReference>
<dbReference type="SMART" id="SM00100">
    <property type="entry name" value="cNMP"/>
    <property type="match status" value="1"/>
</dbReference>
<dbReference type="InterPro" id="IPR018821">
    <property type="entry name" value="DUF294_put_nucleoTrafse_sb-bd"/>
</dbReference>
<feature type="domain" description="CBS" evidence="4">
    <location>
        <begin position="243"/>
        <end position="299"/>
    </location>
</feature>
<dbReference type="eggNOG" id="COG2905">
    <property type="taxonomic scope" value="Bacteria"/>
</dbReference>
<feature type="domain" description="CBS" evidence="4">
    <location>
        <begin position="177"/>
        <end position="235"/>
    </location>
</feature>
<dbReference type="EMBL" id="CP003360">
    <property type="protein sequence ID" value="AFM25031.1"/>
    <property type="molecule type" value="Genomic_DNA"/>
</dbReference>
<sequence>MNRRLLSYSVTPAVVFEVLRNTLPFSELENRTLEDVARKWIIDFFPRGTLILREGVTDVMHLHLIQKGAVKTYLTGSRPGTILKDYSCEGETFGAASILRGRKADFNVETLEDTFCFLLPKDDLLHLVRKYPRFERFYLDPISEDLMSSAYAELRDEHMHPGRRKSVHLFSYQVRDIVKNQPQVVPCSTTIQDAALRMTRMGIGSLLVGDDSYRVTGIVTDTDMRSKVVAEALDGNATLESIMVSPVLTIPAQATCFEALLTMMQEQVDHLAVEHLQEIIGMVTTHDMMVFQGVSPTYLLRETVAPKSIEGLCTLSRRIPNLVRALLEQGAKASEITPMITVLNDRILSGILDLLQQEIGPPPVPFCWITLGSNGRKEQILKADQDNALMYGDPANDRERRTAEAYFETLSRLTVDRLLDCGYPRCKSGLMASNPSWRKPVSVWRNYFNNWICTPDPQEVSLAVTFFDFRPDAGTVSLGQELRKQVVSWAERQTVFMMHMAGECLLNWPPLSFFRHFVVEKDGLQRNRLDVKTRGLAPFVNFARLLALRQGIPETNTIRRLQLLMDRGCFSEELHVDIREAYEFLMQLLLVRQLEMVESGMVPENFIDPGELSELERKMLKEVFSVINRMLVHVKQQFPIAV</sequence>
<dbReference type="Proteomes" id="UP000006055">
    <property type="component" value="Chromosome"/>
</dbReference>
<keyword evidence="1" id="KW-0677">Repeat</keyword>
<dbReference type="InterPro" id="IPR005105">
    <property type="entry name" value="GlnD_Uridyltrans_N"/>
</dbReference>
<dbReference type="STRING" id="706587.Desti_2344"/>
<dbReference type="CDD" id="cd00038">
    <property type="entry name" value="CAP_ED"/>
    <property type="match status" value="1"/>
</dbReference>
<feature type="domain" description="Cyclic nucleotide-binding" evidence="3">
    <location>
        <begin position="24"/>
        <end position="145"/>
    </location>
</feature>
<dbReference type="Pfam" id="PF10335">
    <property type="entry name" value="DUF294_C"/>
    <property type="match status" value="1"/>
</dbReference>
<evidence type="ECO:0000313" key="5">
    <source>
        <dbReference type="EMBL" id="AFM25031.1"/>
    </source>
</evidence>
<proteinExistence type="predicted"/>
<dbReference type="SUPFAM" id="SSF51206">
    <property type="entry name" value="cAMP-binding domain-like"/>
    <property type="match status" value="1"/>
</dbReference>
<accession>I4C640</accession>
<dbReference type="Pfam" id="PF00571">
    <property type="entry name" value="CBS"/>
    <property type="match status" value="2"/>
</dbReference>
<reference evidence="6" key="1">
    <citation type="submission" date="2012-06" db="EMBL/GenBank/DDBJ databases">
        <title>Complete sequence of chromosome of Desulfomonile tiedjei DSM 6799.</title>
        <authorList>
            <person name="Lucas S."/>
            <person name="Copeland A."/>
            <person name="Lapidus A."/>
            <person name="Glavina del Rio T."/>
            <person name="Dalin E."/>
            <person name="Tice H."/>
            <person name="Bruce D."/>
            <person name="Goodwin L."/>
            <person name="Pitluck S."/>
            <person name="Peters L."/>
            <person name="Ovchinnikova G."/>
            <person name="Zeytun A."/>
            <person name="Lu M."/>
            <person name="Kyrpides N."/>
            <person name="Mavromatis K."/>
            <person name="Ivanova N."/>
            <person name="Brettin T."/>
            <person name="Detter J.C."/>
            <person name="Han C."/>
            <person name="Larimer F."/>
            <person name="Land M."/>
            <person name="Hauser L."/>
            <person name="Markowitz V."/>
            <person name="Cheng J.-F."/>
            <person name="Hugenholtz P."/>
            <person name="Woyke T."/>
            <person name="Wu D."/>
            <person name="Spring S."/>
            <person name="Schroeder M."/>
            <person name="Brambilla E."/>
            <person name="Klenk H.-P."/>
            <person name="Eisen J.A."/>
        </authorList>
    </citation>
    <scope>NUCLEOTIDE SEQUENCE [LARGE SCALE GENOMIC DNA]</scope>
    <source>
        <strain evidence="6">ATCC 49306 / DSM 6799 / DCB-1</strain>
    </source>
</reference>